<dbReference type="KEGG" id="dpd:Deipe_0109"/>
<dbReference type="PANTHER" id="PTHR43471">
    <property type="entry name" value="ABC TRANSPORTER PERMEASE"/>
    <property type="match status" value="1"/>
</dbReference>
<dbReference type="eggNOG" id="COG1668">
    <property type="taxonomic scope" value="Bacteria"/>
</dbReference>
<dbReference type="STRING" id="937777.Deipe_0109"/>
<accession>K9ZXT4</accession>
<organism evidence="2 3">
    <name type="scientific">Deinococcus peraridilitoris (strain DSM 19664 / LMG 22246 / CIP 109416 / KR-200)</name>
    <dbReference type="NCBI Taxonomy" id="937777"/>
    <lineage>
        <taxon>Bacteria</taxon>
        <taxon>Thermotogati</taxon>
        <taxon>Deinococcota</taxon>
        <taxon>Deinococci</taxon>
        <taxon>Deinococcales</taxon>
        <taxon>Deinococcaceae</taxon>
        <taxon>Deinococcus</taxon>
    </lineage>
</organism>
<feature type="transmembrane region" description="Helical" evidence="1">
    <location>
        <begin position="247"/>
        <end position="268"/>
    </location>
</feature>
<evidence type="ECO:0000313" key="3">
    <source>
        <dbReference type="Proteomes" id="UP000010467"/>
    </source>
</evidence>
<keyword evidence="3" id="KW-1185">Reference proteome</keyword>
<gene>
    <name evidence="2" type="ordered locus">Deipe_0109</name>
</gene>
<dbReference type="PATRIC" id="fig|937777.3.peg.114"/>
<dbReference type="EMBL" id="CP003382">
    <property type="protein sequence ID" value="AFZ65717.1"/>
    <property type="molecule type" value="Genomic_DNA"/>
</dbReference>
<feature type="transmembrane region" description="Helical" evidence="1">
    <location>
        <begin position="331"/>
        <end position="349"/>
    </location>
</feature>
<dbReference type="Pfam" id="PF12679">
    <property type="entry name" value="ABC2_membrane_2"/>
    <property type="match status" value="1"/>
</dbReference>
<dbReference type="AlphaFoldDB" id="K9ZXT4"/>
<feature type="transmembrane region" description="Helical" evidence="1">
    <location>
        <begin position="196"/>
        <end position="217"/>
    </location>
</feature>
<keyword evidence="1" id="KW-0472">Membrane</keyword>
<sequence length="417" mass="44670">MRGHFIWKVAYKELVSTLRDRRTLVSTIVMPLIFIPLFTIAFPLLLSRTFGGEQERRQTVGVVGLASLPEGLRERLTRSERAPDGSVLRSGVDLVDVREPLQAVQSGKAQAVLELPARLPGGAGEGQATVKLYSKSSDQRIQAGAAQKVRDALRDYNDTLVRAKLRELSFDETFLAPLRVEAVDAATTQERSGGPLGFIIPYFLLQFILAGAMATAIDSTAGEKERGTLEVLLVSPVRRSEVVVGKLLATTLFAMASAVFGVAGFALAGPLGRLVLPEQVAGEAFASALGGTLAVGAGELLILLAVAVSAALLISAILLSIAVFARSYKEAQTYLTPIAIVLIIPLFMLQFSDFLTKTPLLYAIPLVNGALVILDIIKGALLPANAVTAIVSNLVYTVLFTLLALRSFSREQVIFRN</sequence>
<feature type="transmembrane region" description="Helical" evidence="1">
    <location>
        <begin position="387"/>
        <end position="408"/>
    </location>
</feature>
<dbReference type="GO" id="GO:0005886">
    <property type="term" value="C:plasma membrane"/>
    <property type="evidence" value="ECO:0007669"/>
    <property type="project" value="UniProtKB-SubCell"/>
</dbReference>
<dbReference type="OrthoDB" id="5486437at2"/>
<dbReference type="PANTHER" id="PTHR43471:SF3">
    <property type="entry name" value="ABC TRANSPORTER PERMEASE PROTEIN NATB"/>
    <property type="match status" value="1"/>
</dbReference>
<name>K9ZXT4_DEIPD</name>
<protein>
    <submittedName>
        <fullName evidence="2">ABC-type Na+ efflux pump, permease component</fullName>
    </submittedName>
</protein>
<dbReference type="Proteomes" id="UP000010467">
    <property type="component" value="Chromosome"/>
</dbReference>
<keyword evidence="1" id="KW-0812">Transmembrane</keyword>
<evidence type="ECO:0000256" key="1">
    <source>
        <dbReference type="SAM" id="Phobius"/>
    </source>
</evidence>
<dbReference type="HOGENOM" id="CLU_022118_1_0_0"/>
<feature type="transmembrane region" description="Helical" evidence="1">
    <location>
        <begin position="361"/>
        <end position="381"/>
    </location>
</feature>
<keyword evidence="1" id="KW-1133">Transmembrane helix</keyword>
<feature type="transmembrane region" description="Helical" evidence="1">
    <location>
        <begin position="24"/>
        <end position="46"/>
    </location>
</feature>
<evidence type="ECO:0000313" key="2">
    <source>
        <dbReference type="EMBL" id="AFZ65717.1"/>
    </source>
</evidence>
<dbReference type="RefSeq" id="WP_015234028.1">
    <property type="nucleotide sequence ID" value="NC_019793.1"/>
</dbReference>
<dbReference type="GO" id="GO:0140359">
    <property type="term" value="F:ABC-type transporter activity"/>
    <property type="evidence" value="ECO:0007669"/>
    <property type="project" value="InterPro"/>
</dbReference>
<reference evidence="3" key="1">
    <citation type="submission" date="2012-03" db="EMBL/GenBank/DDBJ databases">
        <title>Complete sequence of chromosome of Deinococcus peraridilitoris DSM 19664.</title>
        <authorList>
            <person name="Lucas S."/>
            <person name="Copeland A."/>
            <person name="Lapidus A."/>
            <person name="Glavina del Rio T."/>
            <person name="Dalin E."/>
            <person name="Tice H."/>
            <person name="Bruce D."/>
            <person name="Goodwin L."/>
            <person name="Pitluck S."/>
            <person name="Peters L."/>
            <person name="Mikhailova N."/>
            <person name="Lu M."/>
            <person name="Kyrpides N."/>
            <person name="Mavromatis K."/>
            <person name="Ivanova N."/>
            <person name="Brettin T."/>
            <person name="Detter J.C."/>
            <person name="Han C."/>
            <person name="Larimer F."/>
            <person name="Land M."/>
            <person name="Hauser L."/>
            <person name="Markowitz V."/>
            <person name="Cheng J.-F."/>
            <person name="Hugenholtz P."/>
            <person name="Woyke T."/>
            <person name="Wu D."/>
            <person name="Pukall R."/>
            <person name="Steenblock K."/>
            <person name="Brambilla E."/>
            <person name="Klenk H.-P."/>
            <person name="Eisen J.A."/>
        </authorList>
    </citation>
    <scope>NUCLEOTIDE SEQUENCE [LARGE SCALE GENOMIC DNA]</scope>
    <source>
        <strain evidence="3">DSM 19664 / LMG 22246 / CIP 109416 / KR-200</strain>
    </source>
</reference>
<feature type="transmembrane region" description="Helical" evidence="1">
    <location>
        <begin position="300"/>
        <end position="325"/>
    </location>
</feature>
<proteinExistence type="predicted"/>